<reference evidence="1 2" key="1">
    <citation type="submission" date="2018-06" db="EMBL/GenBank/DDBJ databases">
        <authorList>
            <consortium name="Pathogen Informatics"/>
            <person name="Doyle S."/>
        </authorList>
    </citation>
    <scope>NUCLEOTIDE SEQUENCE [LARGE SCALE GENOMIC DNA]</scope>
    <source>
        <strain evidence="1 2">NCTC1659</strain>
    </source>
</reference>
<gene>
    <name evidence="1" type="ORF">NCTC1659_00540</name>
</gene>
<evidence type="ECO:0000313" key="1">
    <source>
        <dbReference type="EMBL" id="STO59293.1"/>
    </source>
</evidence>
<keyword evidence="2" id="KW-1185">Reference proteome</keyword>
<proteinExistence type="predicted"/>
<accession>A0A377HSI5</accession>
<protein>
    <submittedName>
        <fullName evidence="1">Uncharacterized protein</fullName>
    </submittedName>
</protein>
<dbReference type="AlphaFoldDB" id="A0A377HSI5"/>
<organism evidence="1 2">
    <name type="scientific">Canicola haemoglobinophilus</name>
    <dbReference type="NCBI Taxonomy" id="733"/>
    <lineage>
        <taxon>Bacteria</taxon>
        <taxon>Pseudomonadati</taxon>
        <taxon>Pseudomonadota</taxon>
        <taxon>Gammaproteobacteria</taxon>
        <taxon>Pasteurellales</taxon>
        <taxon>Pasteurellaceae</taxon>
        <taxon>Canicola</taxon>
    </lineage>
</organism>
<dbReference type="Proteomes" id="UP000254329">
    <property type="component" value="Unassembled WGS sequence"/>
</dbReference>
<evidence type="ECO:0000313" key="2">
    <source>
        <dbReference type="Proteomes" id="UP000254329"/>
    </source>
</evidence>
<name>A0A377HSI5_9PAST</name>
<sequence>MLSKNKHDNKYMSVGIITSKIAEAVKNLSGKRGSELLLVMSERNFTHANSPKHIQKGIALTQEEYAKLPMIIAEPHLLLFDKSDKHHNLIYINREENIKVIVDLPIKQQKLKPQKDVDVLINTYKIKDYSDILGKIKKGDYVVIEGTP</sequence>
<dbReference type="RefSeq" id="WP_147284999.1">
    <property type="nucleotide sequence ID" value="NZ_UGHF01000001.1"/>
</dbReference>
<dbReference type="EMBL" id="UGHF01000001">
    <property type="protein sequence ID" value="STO59293.1"/>
    <property type="molecule type" value="Genomic_DNA"/>
</dbReference>